<evidence type="ECO:0000256" key="2">
    <source>
        <dbReference type="ARBA" id="ARBA00022833"/>
    </source>
</evidence>
<organism evidence="5 6">
    <name type="scientific">Neolentinus lepideus HHB14362 ss-1</name>
    <dbReference type="NCBI Taxonomy" id="1314782"/>
    <lineage>
        <taxon>Eukaryota</taxon>
        <taxon>Fungi</taxon>
        <taxon>Dikarya</taxon>
        <taxon>Basidiomycota</taxon>
        <taxon>Agaricomycotina</taxon>
        <taxon>Agaricomycetes</taxon>
        <taxon>Gloeophyllales</taxon>
        <taxon>Gloeophyllaceae</taxon>
        <taxon>Neolentinus</taxon>
    </lineage>
</organism>
<dbReference type="CDD" id="cd00029">
    <property type="entry name" value="C1"/>
    <property type="match status" value="1"/>
</dbReference>
<reference evidence="5 6" key="1">
    <citation type="journal article" date="2016" name="Mol. Biol. Evol.">
        <title>Comparative Genomics of Early-Diverging Mushroom-Forming Fungi Provides Insights into the Origins of Lignocellulose Decay Capabilities.</title>
        <authorList>
            <person name="Nagy L.G."/>
            <person name="Riley R."/>
            <person name="Tritt A."/>
            <person name="Adam C."/>
            <person name="Daum C."/>
            <person name="Floudas D."/>
            <person name="Sun H."/>
            <person name="Yadav J.S."/>
            <person name="Pangilinan J."/>
            <person name="Larsson K.H."/>
            <person name="Matsuura K."/>
            <person name="Barry K."/>
            <person name="Labutti K."/>
            <person name="Kuo R."/>
            <person name="Ohm R.A."/>
            <person name="Bhattacharya S.S."/>
            <person name="Shirouzu T."/>
            <person name="Yoshinaga Y."/>
            <person name="Martin F.M."/>
            <person name="Grigoriev I.V."/>
            <person name="Hibbett D.S."/>
        </authorList>
    </citation>
    <scope>NUCLEOTIDE SEQUENCE [LARGE SCALE GENOMIC DNA]</scope>
    <source>
        <strain evidence="5 6">HHB14362 ss-1</strain>
    </source>
</reference>
<feature type="region of interest" description="Disordered" evidence="3">
    <location>
        <begin position="355"/>
        <end position="383"/>
    </location>
</feature>
<dbReference type="OrthoDB" id="6270916at2759"/>
<dbReference type="InterPro" id="IPR002219">
    <property type="entry name" value="PKC_DAG/PE"/>
</dbReference>
<sequence>MDQESFYAQHRLQIDTSNIQEPFKEIEITTATPTQEKVAFGEKAAYLHPDAVFEELPYSPVNRVRHDIRNKSHEGLLRLIGSFLDELRRRPAPPSFFDAWIYEEPFKNDRNARVLATTLKSVAAFQAGRREMNQKILTVQDDSDEDEEKDKQSFSTDITAAILIRLRASLLELEANGWQLDTRVPGSDFGSTSGKSHLPFRSRRRSLRPMGRKSRSPSPATGVSIRTQDILSDCLTLLSSIISEDCRFQTPAPGPARPPNALQSVTLDVVLVLCKMYRYDPQILSRIGTALMPAFVTFKAEMHTRLLIIFNDWIFREMLDDLRRIQGADSSFSEDATDTGHDASRAPSISIRVQEAPDEDEDQQPAWIPWTKPGQSTKSIQSTNSPSQSLSIYFLSSLVQPLVSVIGENIVDAAPASTLFNLYRVIATLVSLKRDACLDVLNVVAYSPPKARHFALSLLTTLWPRAIGHISVSRRFPVMTYWESVERGENRIAQGRPHHHHAYSHQFMAWNFIMSSSVLAEGNVGFFCRACSQLMRGFGLLCPLCTCAVHFDCYDYPEGSHLSEYTLADDSNRQKVAVYRFCHLLPAGAEEGAGEIRVKGHVFRLVNIFTLCLCFVCRKPLWGYSAQGLRCSHCNLFAHSSCMSTQSVSEVSACRAIVVDASYITLSWGDLRASFNDYYRESLALTNGLSRLTYEELSILHGVLWMQLQILNNGLIMGSVVVNRRNGIPILASMKGNELEEFEIHTITRALESSLSSTSSASSPALEEYLSSNRVRPSEHSIFYDWSTLTYISSLLKTSDDNLLPSHVSLGLLSVAEPETADACRTSYQTVSLARMRDALARGFCVYSDAAARLFLRHTHQLGFFERVDRSGILFNELEDPCIVECSFSLPFGLDESSDVEHLVAAVEVCLSDLDLSVNEAGLLLLVRRLWPNELTSDYARVRLCTSVVRWILTEASGLCDENLASILRDYVARSRPLPGVRSRTEAQSWPSAQDLRHTPPTSTNNGGDYVACRRALLYQYTARWLLALHSLDMDAYAAMLYNICDKFAHRDMAGDTLTDDNSSDMVGSAELSRHDDCLRYLMRLGQASVTFAIMDDLTYLWLQHLSTEYQPTKPLPTVLRLFNREGEGTQRHSLVGDPSGTAAKALTSLDPWRIITNAAGQKEQYWQSLHWLLFLTSAGVDVPFDTYPTFASFVLKYNTSLEHAELLVRGALASTWLRSLGRQRLQDVIVSLHSHFVKEVIECIQRGTNMHLICSFVRQSLSVCLLLFGCERQILLSVGLVNNEEIRYLPSRRKLHTRATAMHDPIVVDATLITCLRKYVDCAVADVSIIVAKFFDMLVKEATLLESYEIDNLIMKNEEALFACAWRFYDLQSHAIADMRTRFLLRLLVVDIQPFRSILHNVFERPSSWELRFQAVTCLFRIIMDVTSPAFNVEDRQFRSSVIDVFYYYFRSLWADEKEEIRLAIDTWSKSLLPSHFEAITTCWNEALPKIPIGQRVELVSFLVQLHPHFPEWQVLSWDVIVEMILEDDYLQKNGNSEDGPAAAHLSMYGLSSRDSAMSSADSDPDMALLRVSVVLLSLQMIANGVPTDIITLLRIKTQLLNILGFADISSVPALSGSVFYVQFDDLEKISDSALPCIAEFPALFDAFYPFDLAPSAVGGPFFQDETPAPLLVGSIFIDVLLALINKQDLRQMPGGTAKRLMEALLIVIYKHDFDSKPLKHFGPDLRQAVRRAMDVMLLDTAYELRQLALSICSAYIKCWGSTSSVVISESIETAVKAMKLLNYNNEDSLVAQLRLFIETALATRVWSGIFTAICRKPLDLQFFVTLTYLDKNTKSTQIDLSLREALLRDTLGRAPDNDRRHLQQVVNNLNHYVDVVYHEDCSPELMSFVGQQLASVTKRMAEAPEMFDPSPLFMLSATLIEHNQARSHELMRSLDIVLRSCLIRFNVSGESLMRLAHVSLSIYGRVQPPGRRLGEGYYNNIVIGTMLDCLSDGLRGKTRVTSLTLTGLLEVLSSPDVYDGRPGSAIFSDLNVNIAEDALWYLSSPSTPTIYSDTDFACARAVSRFILRTTDDSSEAVQRFSRQPLTVRAWNVLLVTALSTNLRTSPRVLLERFPAFLLVYHRCLKVYNAADPSALGLTGADINYAYIAVKLWLLLARKVHLVNDETENAEETPSDKEDIVSHRLWNDLWLPFEHVLAAFEEDALAGSMPATSALIMSSVIDLFMFLHQSRSAVALDVALHVEVLGRVRALTRNDSMQNKISRVLRTMTEPVEDVPLEVLVKQVIADMVATEKLQVLEARKRDAGKVTYEKGRREGRGTG</sequence>
<dbReference type="InterPro" id="IPR046349">
    <property type="entry name" value="C1-like_sf"/>
</dbReference>
<name>A0A165TCC7_9AGAM</name>
<proteinExistence type="predicted"/>
<feature type="domain" description="Phorbol-ester/DAG-type" evidence="4">
    <location>
        <begin position="600"/>
        <end position="654"/>
    </location>
</feature>
<dbReference type="STRING" id="1314782.A0A165TCC7"/>
<protein>
    <recommendedName>
        <fullName evidence="4">Phorbol-ester/DAG-type domain-containing protein</fullName>
    </recommendedName>
</protein>
<dbReference type="Proteomes" id="UP000076761">
    <property type="component" value="Unassembled WGS sequence"/>
</dbReference>
<dbReference type="SMART" id="SM00109">
    <property type="entry name" value="C1"/>
    <property type="match status" value="2"/>
</dbReference>
<dbReference type="Gene3D" id="3.30.60.20">
    <property type="match status" value="1"/>
</dbReference>
<dbReference type="Pfam" id="PF00130">
    <property type="entry name" value="C1_1"/>
    <property type="match status" value="1"/>
</dbReference>
<dbReference type="SUPFAM" id="SSF57889">
    <property type="entry name" value="Cysteine-rich domain"/>
    <property type="match status" value="2"/>
</dbReference>
<evidence type="ECO:0000256" key="3">
    <source>
        <dbReference type="SAM" id="MobiDB-lite"/>
    </source>
</evidence>
<evidence type="ECO:0000313" key="6">
    <source>
        <dbReference type="Proteomes" id="UP000076761"/>
    </source>
</evidence>
<feature type="region of interest" description="Disordered" evidence="3">
    <location>
        <begin position="184"/>
        <end position="223"/>
    </location>
</feature>
<evidence type="ECO:0000256" key="1">
    <source>
        <dbReference type="ARBA" id="ARBA00022723"/>
    </source>
</evidence>
<feature type="compositionally biased region" description="Polar residues" evidence="3">
    <location>
        <begin position="373"/>
        <end position="383"/>
    </location>
</feature>
<gene>
    <name evidence="5" type="ORF">NEOLEDRAFT_1196501</name>
</gene>
<accession>A0A165TCC7</accession>
<dbReference type="PROSITE" id="PS50081">
    <property type="entry name" value="ZF_DAG_PE_2"/>
    <property type="match status" value="1"/>
</dbReference>
<keyword evidence="1" id="KW-0479">Metal-binding</keyword>
<dbReference type="InParanoid" id="A0A165TCC7"/>
<dbReference type="GO" id="GO:0046872">
    <property type="term" value="F:metal ion binding"/>
    <property type="evidence" value="ECO:0007669"/>
    <property type="project" value="UniProtKB-KW"/>
</dbReference>
<feature type="region of interest" description="Disordered" evidence="3">
    <location>
        <begin position="982"/>
        <end position="1004"/>
    </location>
</feature>
<evidence type="ECO:0000259" key="4">
    <source>
        <dbReference type="PROSITE" id="PS50081"/>
    </source>
</evidence>
<keyword evidence="2" id="KW-0862">Zinc</keyword>
<evidence type="ECO:0000313" key="5">
    <source>
        <dbReference type="EMBL" id="KZT26460.1"/>
    </source>
</evidence>
<feature type="compositionally biased region" description="Basic residues" evidence="3">
    <location>
        <begin position="198"/>
        <end position="215"/>
    </location>
</feature>
<keyword evidence="6" id="KW-1185">Reference proteome</keyword>
<dbReference type="EMBL" id="KV425566">
    <property type="protein sequence ID" value="KZT26460.1"/>
    <property type="molecule type" value="Genomic_DNA"/>
</dbReference>